<dbReference type="STRING" id="195883.A0A482WP67"/>
<dbReference type="AlphaFoldDB" id="A0A482WP67"/>
<gene>
    <name evidence="7" type="ORF">LSTR_LSTR011207</name>
</gene>
<evidence type="ECO:0000313" key="8">
    <source>
        <dbReference type="Proteomes" id="UP000291343"/>
    </source>
</evidence>
<name>A0A482WP67_LAOST</name>
<keyword evidence="1 5" id="KW-0963">Cytoplasm</keyword>
<keyword evidence="2 5" id="KW-0396">Initiation factor</keyword>
<comment type="function">
    <text evidence="4">Component of the eukaryotic translation initiation factor 3 (eIF-3) complex, which is required for several steps in the initiation of protein synthesis. The eIF-3 complex associates with the 40S ribosome and facilitates the recruitment of eIF-1, eIF-1A, eIF-2:GTP:methionyl-tRNAi and eIF-5 to form the 43S pre-initiation complex (43S PIC). The eIF-3 complex stimulates mRNA recruitment to the 43S PIC and scanning of the mRNA for AUG recognition. The eIF-3 complex is also required for disassembly and recycling of post-termination ribosomal complexes and subsequently prevents premature joining of the 40S and 60S ribosomal subunits prior to initiation. The eIF-3 complex specifically targets and initiates translation of a subset of mRNAs involved in cell proliferation, including cell cycling, differentiation and apoptosis, and uses different modes of RNA stem-loop binding to exert either translational activation or repression.</text>
</comment>
<dbReference type="GO" id="GO:0006446">
    <property type="term" value="P:regulation of translational initiation"/>
    <property type="evidence" value="ECO:0007669"/>
    <property type="project" value="InterPro"/>
</dbReference>
<organism evidence="7 8">
    <name type="scientific">Laodelphax striatellus</name>
    <name type="common">Small brown planthopper</name>
    <name type="synonym">Delphax striatella</name>
    <dbReference type="NCBI Taxonomy" id="195883"/>
    <lineage>
        <taxon>Eukaryota</taxon>
        <taxon>Metazoa</taxon>
        <taxon>Ecdysozoa</taxon>
        <taxon>Arthropoda</taxon>
        <taxon>Hexapoda</taxon>
        <taxon>Insecta</taxon>
        <taxon>Pterygota</taxon>
        <taxon>Neoptera</taxon>
        <taxon>Paraneoptera</taxon>
        <taxon>Hemiptera</taxon>
        <taxon>Auchenorrhyncha</taxon>
        <taxon>Fulgoroidea</taxon>
        <taxon>Delphacidae</taxon>
        <taxon>Criomorphinae</taxon>
        <taxon>Laodelphax</taxon>
    </lineage>
</organism>
<dbReference type="Proteomes" id="UP000291343">
    <property type="component" value="Unassembled WGS sequence"/>
</dbReference>
<dbReference type="FunFam" id="1.25.40.250:FF:000001">
    <property type="entry name" value="Eukaryotic translation initiation factor 3 subunit K"/>
    <property type="match status" value="1"/>
</dbReference>
<evidence type="ECO:0000259" key="6">
    <source>
        <dbReference type="PROSITE" id="PS50250"/>
    </source>
</evidence>
<feature type="domain" description="PCI" evidence="6">
    <location>
        <begin position="46"/>
        <end position="210"/>
    </location>
</feature>
<dbReference type="GO" id="GO:0003743">
    <property type="term" value="F:translation initiation factor activity"/>
    <property type="evidence" value="ECO:0007669"/>
    <property type="project" value="UniProtKB-UniRule"/>
</dbReference>
<dbReference type="GO" id="GO:0005852">
    <property type="term" value="C:eukaryotic translation initiation factor 3 complex"/>
    <property type="evidence" value="ECO:0007669"/>
    <property type="project" value="UniProtKB-UniRule"/>
</dbReference>
<dbReference type="PROSITE" id="PS50250">
    <property type="entry name" value="PCI"/>
    <property type="match status" value="1"/>
</dbReference>
<sequence>MNDGSMSEEAKRQTVATMLKGIERYNPSRLEMLEQYVRKQIVDNSYDLEANLAVLQLYRFNKNFEVDITCKILLKALTNFPHTDFILCKCLLTQTLCQDPRIQGIIELANYLECCRFQEFWEKVNSLKDSTINSITGFHDSIRKFVCHVVSITYQTINAGELAEMLGNIDNLTLRQWVKKYGWEEMPNGLIFIANQDENIKTKNISEKIEFDSVVDIMASSMKKPA</sequence>
<dbReference type="InterPro" id="IPR009374">
    <property type="entry name" value="eIF3k"/>
</dbReference>
<dbReference type="Pfam" id="PF10075">
    <property type="entry name" value="CSN8_PSD8_EIF3K"/>
    <property type="match status" value="1"/>
</dbReference>
<evidence type="ECO:0000256" key="2">
    <source>
        <dbReference type="ARBA" id="ARBA00022540"/>
    </source>
</evidence>
<keyword evidence="8" id="KW-1185">Reference proteome</keyword>
<dbReference type="PANTHER" id="PTHR13022:SF0">
    <property type="entry name" value="EUKARYOTIC TRANSLATION INITIATION FACTOR 3 SUBUNIT K"/>
    <property type="match status" value="1"/>
</dbReference>
<comment type="function">
    <text evidence="5">Component of the eukaryotic translation initiation factor 3 (eIF-3) complex, which is involved in protein synthesis of a specialized repertoire of mRNAs and, together with other initiation factors, stimulates binding of mRNA and methionyl-tRNAi to the 40S ribosome. The eIF-3 complex specifically targets and initiates translation of a subset of mRNAs involved in cell proliferation.</text>
</comment>
<evidence type="ECO:0000256" key="4">
    <source>
        <dbReference type="ARBA" id="ARBA00057041"/>
    </source>
</evidence>
<comment type="caution">
    <text evidence="7">The sequence shown here is derived from an EMBL/GenBank/DDBJ whole genome shotgun (WGS) entry which is preliminary data.</text>
</comment>
<dbReference type="InterPro" id="IPR036388">
    <property type="entry name" value="WH-like_DNA-bd_sf"/>
</dbReference>
<keyword evidence="3 5" id="KW-0648">Protein biosynthesis</keyword>
<dbReference type="InParanoid" id="A0A482WP67"/>
<dbReference type="InterPro" id="IPR000717">
    <property type="entry name" value="PCI_dom"/>
</dbReference>
<dbReference type="InterPro" id="IPR016020">
    <property type="entry name" value="Transl_init_fac_sub12_N_euk"/>
</dbReference>
<evidence type="ECO:0000313" key="7">
    <source>
        <dbReference type="EMBL" id="RZF34820.1"/>
    </source>
</evidence>
<dbReference type="Gene3D" id="1.10.10.10">
    <property type="entry name" value="Winged helix-like DNA-binding domain superfamily/Winged helix DNA-binding domain"/>
    <property type="match status" value="1"/>
</dbReference>
<evidence type="ECO:0000256" key="1">
    <source>
        <dbReference type="ARBA" id="ARBA00022490"/>
    </source>
</evidence>
<comment type="subunit">
    <text evidence="5">Component of the eukaryotic translation initiation factor 3 (eIF-3) complex.</text>
</comment>
<dbReference type="PANTHER" id="PTHR13022">
    <property type="entry name" value="EUKARYOTIC TRANSLATION INITIATION FACTOR 3 SUBUNIT 11"/>
    <property type="match status" value="1"/>
</dbReference>
<comment type="subcellular location">
    <subcellularLocation>
        <location evidence="5">Cytoplasm</location>
    </subcellularLocation>
</comment>
<dbReference type="InterPro" id="IPR036390">
    <property type="entry name" value="WH_DNA-bd_sf"/>
</dbReference>
<dbReference type="HAMAP" id="MF_03010">
    <property type="entry name" value="eIF3k"/>
    <property type="match status" value="1"/>
</dbReference>
<dbReference type="FunCoup" id="A0A482WP67">
    <property type="interactions" value="1752"/>
</dbReference>
<dbReference type="InterPro" id="IPR033464">
    <property type="entry name" value="CSN8_PSD8_EIF3K"/>
</dbReference>
<dbReference type="FunFam" id="1.10.10.10:FF:000212">
    <property type="entry name" value="Eukaryotic translation initiation factor 3 subunit K"/>
    <property type="match status" value="1"/>
</dbReference>
<proteinExistence type="inferred from homology"/>
<dbReference type="OrthoDB" id="337745at2759"/>
<dbReference type="GO" id="GO:0003723">
    <property type="term" value="F:RNA binding"/>
    <property type="evidence" value="ECO:0007669"/>
    <property type="project" value="UniProtKB-UniRule"/>
</dbReference>
<dbReference type="Gene3D" id="1.25.40.250">
    <property type="entry name" value="ARM repeat, domain 1"/>
    <property type="match status" value="1"/>
</dbReference>
<accession>A0A482WP67</accession>
<evidence type="ECO:0000256" key="5">
    <source>
        <dbReference type="HAMAP-Rule" id="MF_03010"/>
    </source>
</evidence>
<dbReference type="SUPFAM" id="SSF48371">
    <property type="entry name" value="ARM repeat"/>
    <property type="match status" value="1"/>
</dbReference>
<dbReference type="InterPro" id="IPR016024">
    <property type="entry name" value="ARM-type_fold"/>
</dbReference>
<comment type="similarity">
    <text evidence="5">Belongs to the eIF-3 subunit K family.</text>
</comment>
<dbReference type="GO" id="GO:0001732">
    <property type="term" value="P:formation of cytoplasmic translation initiation complex"/>
    <property type="evidence" value="ECO:0007669"/>
    <property type="project" value="UniProtKB-UniRule"/>
</dbReference>
<dbReference type="EMBL" id="QKKF02030297">
    <property type="protein sequence ID" value="RZF34820.1"/>
    <property type="molecule type" value="Genomic_DNA"/>
</dbReference>
<dbReference type="SMR" id="A0A482WP67"/>
<evidence type="ECO:0000256" key="3">
    <source>
        <dbReference type="ARBA" id="ARBA00022917"/>
    </source>
</evidence>
<dbReference type="GO" id="GO:0033290">
    <property type="term" value="C:eukaryotic 48S preinitiation complex"/>
    <property type="evidence" value="ECO:0007669"/>
    <property type="project" value="UniProtKB-UniRule"/>
</dbReference>
<protein>
    <recommendedName>
        <fullName evidence="5">Eukaryotic translation initiation factor 3 subunit K</fullName>
        <shortName evidence="5">eIF3k</shortName>
    </recommendedName>
    <alternativeName>
        <fullName evidence="5">eIF-3 p25</fullName>
    </alternativeName>
</protein>
<dbReference type="SUPFAM" id="SSF46785">
    <property type="entry name" value="Winged helix' DNA-binding domain"/>
    <property type="match status" value="1"/>
</dbReference>
<dbReference type="GO" id="GO:0016282">
    <property type="term" value="C:eukaryotic 43S preinitiation complex"/>
    <property type="evidence" value="ECO:0007669"/>
    <property type="project" value="UniProtKB-UniRule"/>
</dbReference>
<reference evidence="7 8" key="1">
    <citation type="journal article" date="2017" name="Gigascience">
        <title>Genome sequence of the small brown planthopper, Laodelphax striatellus.</title>
        <authorList>
            <person name="Zhu J."/>
            <person name="Jiang F."/>
            <person name="Wang X."/>
            <person name="Yang P."/>
            <person name="Bao Y."/>
            <person name="Zhao W."/>
            <person name="Wang W."/>
            <person name="Lu H."/>
            <person name="Wang Q."/>
            <person name="Cui N."/>
            <person name="Li J."/>
            <person name="Chen X."/>
            <person name="Luo L."/>
            <person name="Yu J."/>
            <person name="Kang L."/>
            <person name="Cui F."/>
        </authorList>
    </citation>
    <scope>NUCLEOTIDE SEQUENCE [LARGE SCALE GENOMIC DNA]</scope>
    <source>
        <strain evidence="7">Lst14</strain>
    </source>
</reference>
<dbReference type="GO" id="GO:0043022">
    <property type="term" value="F:ribosome binding"/>
    <property type="evidence" value="ECO:0007669"/>
    <property type="project" value="InterPro"/>
</dbReference>